<dbReference type="Pfam" id="PF03045">
    <property type="entry name" value="DAN"/>
    <property type="match status" value="1"/>
</dbReference>
<dbReference type="InterPro" id="IPR004133">
    <property type="entry name" value="DAN_dom"/>
</dbReference>
<evidence type="ECO:0000256" key="4">
    <source>
        <dbReference type="ARBA" id="ARBA00023157"/>
    </source>
</evidence>
<keyword evidence="3 5" id="KW-0732">Signal</keyword>
<dbReference type="PANTHER" id="PTHR15283">
    <property type="entry name" value="GREMLIN 1"/>
    <property type="match status" value="1"/>
</dbReference>
<feature type="domain" description="CTCK" evidence="6">
    <location>
        <begin position="54"/>
        <end position="137"/>
    </location>
</feature>
<gene>
    <name evidence="7" type="ORF">PLOB_00048194</name>
</gene>
<dbReference type="PANTHER" id="PTHR15283:SF4">
    <property type="entry name" value="BURSICON"/>
    <property type="match status" value="1"/>
</dbReference>
<dbReference type="InterPro" id="IPR006207">
    <property type="entry name" value="Cys_knot_C"/>
</dbReference>
<dbReference type="Gene3D" id="2.10.90.10">
    <property type="entry name" value="Cystine-knot cytokines"/>
    <property type="match status" value="1"/>
</dbReference>
<evidence type="ECO:0000256" key="2">
    <source>
        <dbReference type="ARBA" id="ARBA00022525"/>
    </source>
</evidence>
<keyword evidence="8" id="KW-1185">Reference proteome</keyword>
<proteinExistence type="predicted"/>
<reference evidence="7 8" key="1">
    <citation type="submission" date="2022-05" db="EMBL/GenBank/DDBJ databases">
        <authorList>
            <consortium name="Genoscope - CEA"/>
            <person name="William W."/>
        </authorList>
    </citation>
    <scope>NUCLEOTIDE SEQUENCE [LARGE SCALE GENOMIC DNA]</scope>
</reference>
<feature type="chain" id="PRO_5045547758" description="CTCK domain-containing protein" evidence="5">
    <location>
        <begin position="22"/>
        <end position="141"/>
    </location>
</feature>
<evidence type="ECO:0000313" key="7">
    <source>
        <dbReference type="EMBL" id="CAH3041331.1"/>
    </source>
</evidence>
<evidence type="ECO:0000313" key="8">
    <source>
        <dbReference type="Proteomes" id="UP001159405"/>
    </source>
</evidence>
<keyword evidence="4" id="KW-1015">Disulfide bond</keyword>
<evidence type="ECO:0000256" key="1">
    <source>
        <dbReference type="ARBA" id="ARBA00004613"/>
    </source>
</evidence>
<dbReference type="Proteomes" id="UP001159405">
    <property type="component" value="Unassembled WGS sequence"/>
</dbReference>
<name>A0ABN8N6D1_9CNID</name>
<accession>A0ABN8N6D1</accession>
<organism evidence="7 8">
    <name type="scientific">Porites lobata</name>
    <dbReference type="NCBI Taxonomy" id="104759"/>
    <lineage>
        <taxon>Eukaryota</taxon>
        <taxon>Metazoa</taxon>
        <taxon>Cnidaria</taxon>
        <taxon>Anthozoa</taxon>
        <taxon>Hexacorallia</taxon>
        <taxon>Scleractinia</taxon>
        <taxon>Fungiina</taxon>
        <taxon>Poritidae</taxon>
        <taxon>Porites</taxon>
    </lineage>
</organism>
<comment type="subcellular location">
    <subcellularLocation>
        <location evidence="1">Secreted</location>
    </subcellularLocation>
</comment>
<feature type="signal peptide" evidence="5">
    <location>
        <begin position="1"/>
        <end position="21"/>
    </location>
</feature>
<dbReference type="EMBL" id="CALNXK010000009">
    <property type="protein sequence ID" value="CAH3041331.1"/>
    <property type="molecule type" value="Genomic_DNA"/>
</dbReference>
<evidence type="ECO:0000259" key="6">
    <source>
        <dbReference type="SMART" id="SM00041"/>
    </source>
</evidence>
<evidence type="ECO:0000256" key="5">
    <source>
        <dbReference type="SAM" id="SignalP"/>
    </source>
</evidence>
<sequence length="141" mass="16068">MRYREKGLILSMFALLALVDSQGNKPASGWSPSIGKGKEFPLTRHDLGQPWCRMKQFEQTIRRRGCEEKTILNNLCYGQCRSFYIPYGRKTFESCSTCTPVSSKINTVVLNCPQRNPPSRVVKKVKIITYCSCRVCGKTYS</sequence>
<dbReference type="SMART" id="SM00041">
    <property type="entry name" value="CT"/>
    <property type="match status" value="1"/>
</dbReference>
<protein>
    <recommendedName>
        <fullName evidence="6">CTCK domain-containing protein</fullName>
    </recommendedName>
</protein>
<evidence type="ECO:0000256" key="3">
    <source>
        <dbReference type="ARBA" id="ARBA00022729"/>
    </source>
</evidence>
<comment type="caution">
    <text evidence="7">The sequence shown here is derived from an EMBL/GenBank/DDBJ whole genome shotgun (WGS) entry which is preliminary data.</text>
</comment>
<keyword evidence="2" id="KW-0964">Secreted</keyword>
<dbReference type="InterPro" id="IPR029034">
    <property type="entry name" value="Cystine-knot_cytokine"/>
</dbReference>